<protein>
    <recommendedName>
        <fullName evidence="4">Metal-dependent hydrolase</fullName>
    </recommendedName>
</protein>
<reference evidence="2 3" key="1">
    <citation type="journal article" date="2016" name="Nat. Commun.">
        <title>Thousands of microbial genomes shed light on interconnected biogeochemical processes in an aquifer system.</title>
        <authorList>
            <person name="Anantharaman K."/>
            <person name="Brown C.T."/>
            <person name="Hug L.A."/>
            <person name="Sharon I."/>
            <person name="Castelle C.J."/>
            <person name="Probst A.J."/>
            <person name="Thomas B.C."/>
            <person name="Singh A."/>
            <person name="Wilkins M.J."/>
            <person name="Karaoz U."/>
            <person name="Brodie E.L."/>
            <person name="Williams K.H."/>
            <person name="Hubbard S.S."/>
            <person name="Banfield J.F."/>
        </authorList>
    </citation>
    <scope>NUCLEOTIDE SEQUENCE [LARGE SCALE GENOMIC DNA]</scope>
</reference>
<dbReference type="GO" id="GO:0005737">
    <property type="term" value="C:cytoplasm"/>
    <property type="evidence" value="ECO:0007669"/>
    <property type="project" value="TreeGrafter"/>
</dbReference>
<accession>A0A1F6WVV1</accession>
<dbReference type="Pfam" id="PF03690">
    <property type="entry name" value="MYG1_exonuc"/>
    <property type="match status" value="1"/>
</dbReference>
<gene>
    <name evidence="2" type="ORF">A3A05_02655</name>
</gene>
<dbReference type="EMBL" id="MFUY01000017">
    <property type="protein sequence ID" value="OGI85988.1"/>
    <property type="molecule type" value="Genomic_DNA"/>
</dbReference>
<organism evidence="2 3">
    <name type="scientific">Candidatus Nomurabacteria bacterium RIFCSPLOWO2_01_FULL_41_12</name>
    <dbReference type="NCBI Taxonomy" id="1801774"/>
    <lineage>
        <taxon>Bacteria</taxon>
        <taxon>Candidatus Nomuraibacteriota</taxon>
    </lineage>
</organism>
<dbReference type="PANTHER" id="PTHR11215">
    <property type="entry name" value="METAL DEPENDENT HYDROLASE - RELATED"/>
    <property type="match status" value="1"/>
</dbReference>
<evidence type="ECO:0000256" key="1">
    <source>
        <dbReference type="ARBA" id="ARBA00010105"/>
    </source>
</evidence>
<dbReference type="PANTHER" id="PTHR11215:SF1">
    <property type="entry name" value="MYG1 EXONUCLEASE"/>
    <property type="match status" value="1"/>
</dbReference>
<dbReference type="InterPro" id="IPR003226">
    <property type="entry name" value="MYG1_exonuclease"/>
</dbReference>
<dbReference type="Proteomes" id="UP000176187">
    <property type="component" value="Unassembled WGS sequence"/>
</dbReference>
<comment type="caution">
    <text evidence="2">The sequence shown here is derived from an EMBL/GenBank/DDBJ whole genome shotgun (WGS) entry which is preliminary data.</text>
</comment>
<dbReference type="AlphaFoldDB" id="A0A1F6WVV1"/>
<evidence type="ECO:0000313" key="3">
    <source>
        <dbReference type="Proteomes" id="UP000176187"/>
    </source>
</evidence>
<proteinExistence type="inferred from homology"/>
<dbReference type="STRING" id="1801774.A3A05_02655"/>
<name>A0A1F6WVV1_9BACT</name>
<evidence type="ECO:0000313" key="2">
    <source>
        <dbReference type="EMBL" id="OGI85988.1"/>
    </source>
</evidence>
<evidence type="ECO:0008006" key="4">
    <source>
        <dbReference type="Google" id="ProtNLM"/>
    </source>
</evidence>
<comment type="similarity">
    <text evidence="1">Belongs to the MYG1 family.</text>
</comment>
<sequence length="301" mass="34284">MKKLITHDGSFHSDDVFAAATLGLMLEKDGFDFEIIRTRDEIKIKSGDYVFDVGGVYDAEKNRFDHHQPGGAGKRVSSLGEPGIEYASFGLVWKKFGKQLCTDQKVIDLIDKKLVVPIDAWDNGVNLVENKYTEISPYFLQHIFFAMEPTWKEEDRNIDEMFLKSVEIAKGILSREIIQTQDSLLAEELVISVYQNTLDKRIIVLDKNYPCQYTLNNFPEPLFVIYPRKTNNYWGAKAVRQDPKTFNNRKDFPQSWGGVREEELQKLSGVEDAVFCHKGLFMAVAKSKEGAVKLAQIAVNS</sequence>